<sequence>MVHQYTFGVMSSSNEFIVYLEPTHSSDLWKSVNEFVHSTAIQFYPTTASRYNCHASMTGFFKIDSQDASSTIRDLSIILESTVQSYFKKGALQVGKKSILVKNLDKEHPKQIKAYLLLPVTVLSLYHQGTQSFADRCKTVFGIQVRPKPINHISLAYWDEPDALPQQTEEWNRLIMEDKLLERMEKTANEMFEKVSNPDSWDIVLYERVVKGHAIGEMHKFVECRRCKVANEIVEL</sequence>
<keyword evidence="2" id="KW-1185">Reference proteome</keyword>
<evidence type="ECO:0000313" key="1">
    <source>
        <dbReference type="EMBL" id="OAD75934.1"/>
    </source>
</evidence>
<dbReference type="OrthoDB" id="2110229at2759"/>
<evidence type="ECO:0000313" key="2">
    <source>
        <dbReference type="Proteomes" id="UP000077315"/>
    </source>
</evidence>
<dbReference type="RefSeq" id="XP_018293974.1">
    <property type="nucleotide sequence ID" value="XM_018440498.1"/>
</dbReference>
<reference evidence="2" key="1">
    <citation type="submission" date="2015-06" db="EMBL/GenBank/DDBJ databases">
        <title>Expansion of signal transduction pathways in fungi by whole-genome duplication.</title>
        <authorList>
            <consortium name="DOE Joint Genome Institute"/>
            <person name="Corrochano L.M."/>
            <person name="Kuo A."/>
            <person name="Marcet-Houben M."/>
            <person name="Polaino S."/>
            <person name="Salamov A."/>
            <person name="Villalobos J.M."/>
            <person name="Alvarez M.I."/>
            <person name="Avalos J."/>
            <person name="Benito E.P."/>
            <person name="Benoit I."/>
            <person name="Burger G."/>
            <person name="Camino L.P."/>
            <person name="Canovas D."/>
            <person name="Cerda-Olmedo E."/>
            <person name="Cheng J.-F."/>
            <person name="Dominguez A."/>
            <person name="Elias M."/>
            <person name="Eslava A.P."/>
            <person name="Glaser F."/>
            <person name="Grimwood J."/>
            <person name="Gutierrez G."/>
            <person name="Heitman J."/>
            <person name="Henrissat B."/>
            <person name="Iturriaga E.A."/>
            <person name="Lang B.F."/>
            <person name="Lavin J.L."/>
            <person name="Lee S."/>
            <person name="Li W."/>
            <person name="Lindquist E."/>
            <person name="Lopez-Garcia S."/>
            <person name="Luque E.M."/>
            <person name="Marcos A.T."/>
            <person name="Martin J."/>
            <person name="McCluskey K."/>
            <person name="Medina H.R."/>
            <person name="Miralles-Duran A."/>
            <person name="Miyazaki A."/>
            <person name="Munoz-Torres E."/>
            <person name="Oguiza J.A."/>
            <person name="Ohm R."/>
            <person name="Olmedo M."/>
            <person name="Orejas M."/>
            <person name="Ortiz-Castellanos L."/>
            <person name="Pisabarro A.G."/>
            <person name="Rodriguez-Romero J."/>
            <person name="Ruiz-Herrera J."/>
            <person name="Ruiz-Vazquez R."/>
            <person name="Sanz C."/>
            <person name="Schackwitz W."/>
            <person name="Schmutz J."/>
            <person name="Shahriari M."/>
            <person name="Shelest E."/>
            <person name="Silva-Franco F."/>
            <person name="Soanes D."/>
            <person name="Syed K."/>
            <person name="Tagua V.G."/>
            <person name="Talbot N.J."/>
            <person name="Thon M."/>
            <person name="De vries R.P."/>
            <person name="Wiebenga A."/>
            <person name="Yadav J.S."/>
            <person name="Braun E.L."/>
            <person name="Baker S."/>
            <person name="Garre V."/>
            <person name="Horwitz B."/>
            <person name="Torres-Martinez S."/>
            <person name="Idnurm A."/>
            <person name="Herrera-Estrella A."/>
            <person name="Gabaldon T."/>
            <person name="Grigoriev I.V."/>
        </authorList>
    </citation>
    <scope>NUCLEOTIDE SEQUENCE [LARGE SCALE GENOMIC DNA]</scope>
    <source>
        <strain evidence="2">NRRL 1555(-)</strain>
    </source>
</reference>
<name>A0A167NHV5_PHYB8</name>
<dbReference type="Proteomes" id="UP000077315">
    <property type="component" value="Unassembled WGS sequence"/>
</dbReference>
<protein>
    <submittedName>
        <fullName evidence="1">Uncharacterized protein</fullName>
    </submittedName>
</protein>
<proteinExistence type="predicted"/>
<dbReference type="VEuPathDB" id="FungiDB:PHYBLDRAFT_59463"/>
<dbReference type="AlphaFoldDB" id="A0A167NHV5"/>
<organism evidence="1 2">
    <name type="scientific">Phycomyces blakesleeanus (strain ATCC 8743b / DSM 1359 / FGSC 10004 / NBRC 33097 / NRRL 1555)</name>
    <dbReference type="NCBI Taxonomy" id="763407"/>
    <lineage>
        <taxon>Eukaryota</taxon>
        <taxon>Fungi</taxon>
        <taxon>Fungi incertae sedis</taxon>
        <taxon>Mucoromycota</taxon>
        <taxon>Mucoromycotina</taxon>
        <taxon>Mucoromycetes</taxon>
        <taxon>Mucorales</taxon>
        <taxon>Phycomycetaceae</taxon>
        <taxon>Phycomyces</taxon>
    </lineage>
</organism>
<dbReference type="GeneID" id="29001404"/>
<dbReference type="InParanoid" id="A0A167NHV5"/>
<dbReference type="EMBL" id="KV440976">
    <property type="protein sequence ID" value="OAD75934.1"/>
    <property type="molecule type" value="Genomic_DNA"/>
</dbReference>
<gene>
    <name evidence="1" type="ORF">PHYBLDRAFT_59463</name>
</gene>
<accession>A0A167NHV5</accession>